<evidence type="ECO:0000259" key="1">
    <source>
        <dbReference type="Pfam" id="PF10988"/>
    </source>
</evidence>
<proteinExistence type="predicted"/>
<name>A0A5S5C6P5_9FLAO</name>
<comment type="caution">
    <text evidence="2">The sequence shown here is derived from an EMBL/GenBank/DDBJ whole genome shotgun (WGS) entry which is preliminary data.</text>
</comment>
<evidence type="ECO:0000313" key="2">
    <source>
        <dbReference type="EMBL" id="TYP75101.1"/>
    </source>
</evidence>
<accession>A0A5S5C6P5</accession>
<feature type="domain" description="Putative auto-transporter adhesin head GIN" evidence="1">
    <location>
        <begin position="4"/>
        <end position="204"/>
    </location>
</feature>
<dbReference type="Pfam" id="PF10988">
    <property type="entry name" value="DUF2807"/>
    <property type="match status" value="1"/>
</dbReference>
<protein>
    <submittedName>
        <fullName evidence="2">Putative autotransporter adhesin-like protein</fullName>
    </submittedName>
</protein>
<dbReference type="EMBL" id="VNHU01000003">
    <property type="protein sequence ID" value="TYP75101.1"/>
    <property type="molecule type" value="Genomic_DNA"/>
</dbReference>
<dbReference type="AlphaFoldDB" id="A0A5S5C6P5"/>
<evidence type="ECO:0000313" key="3">
    <source>
        <dbReference type="Proteomes" id="UP000324376"/>
    </source>
</evidence>
<reference evidence="2 3" key="1">
    <citation type="submission" date="2019-07" db="EMBL/GenBank/DDBJ databases">
        <title>Genomic Encyclopedia of Archaeal and Bacterial Type Strains, Phase II (KMG-II): from individual species to whole genera.</title>
        <authorList>
            <person name="Goeker M."/>
        </authorList>
    </citation>
    <scope>NUCLEOTIDE SEQUENCE [LARGE SCALE GENOMIC DNA]</scope>
    <source>
        <strain evidence="2 3">DSM 17527</strain>
    </source>
</reference>
<gene>
    <name evidence="2" type="ORF">BD809_103164</name>
</gene>
<dbReference type="InterPro" id="IPR021255">
    <property type="entry name" value="DUF2807"/>
</dbReference>
<organism evidence="2 3">
    <name type="scientific">Aquimarina intermedia</name>
    <dbReference type="NCBI Taxonomy" id="350814"/>
    <lineage>
        <taxon>Bacteria</taxon>
        <taxon>Pseudomonadati</taxon>
        <taxon>Bacteroidota</taxon>
        <taxon>Flavobacteriia</taxon>
        <taxon>Flavobacteriales</taxon>
        <taxon>Flavobacteriaceae</taxon>
        <taxon>Aquimarina</taxon>
    </lineage>
</organism>
<dbReference type="Proteomes" id="UP000324376">
    <property type="component" value="Unassembled WGS sequence"/>
</dbReference>
<dbReference type="Gene3D" id="2.160.20.120">
    <property type="match status" value="1"/>
</dbReference>
<keyword evidence="3" id="KW-1185">Reference proteome</keyword>
<dbReference type="RefSeq" id="WP_246131444.1">
    <property type="nucleotide sequence ID" value="NZ_VNHU01000003.1"/>
</dbReference>
<sequence>MQSFDKVVVSPHIEVTFKEGDKESVSVESITVPREKLNIEVKNNTLKIYLDGAKITADKKKQNKYNYRKSESIYKGTIVKAVVTYKNINALDLRGEEKFVFANTLDTEKLVLNIYGESQVYIKEVDLESLFVSIYGESYLDIQKGTIERQKFTAYGESKINASNVVSSETTLTAYGDGSFQLNVSKKLKITSYGEATITYAGSPELNKGIVIGESTITKVDF</sequence>